<organism evidence="2 3">
    <name type="scientific">Streptomyces albipurpureus</name>
    <dbReference type="NCBI Taxonomy" id="2897419"/>
    <lineage>
        <taxon>Bacteria</taxon>
        <taxon>Bacillati</taxon>
        <taxon>Actinomycetota</taxon>
        <taxon>Actinomycetes</taxon>
        <taxon>Kitasatosporales</taxon>
        <taxon>Streptomycetaceae</taxon>
        <taxon>Streptomyces</taxon>
    </lineage>
</organism>
<dbReference type="CDD" id="cd07043">
    <property type="entry name" value="STAS_anti-anti-sigma_factors"/>
    <property type="match status" value="1"/>
</dbReference>
<protein>
    <submittedName>
        <fullName evidence="2">STAS domain-containing protein</fullName>
    </submittedName>
</protein>
<dbReference type="InterPro" id="IPR002645">
    <property type="entry name" value="STAS_dom"/>
</dbReference>
<keyword evidence="3" id="KW-1185">Reference proteome</keyword>
<dbReference type="Pfam" id="PF13466">
    <property type="entry name" value="STAS_2"/>
    <property type="match status" value="1"/>
</dbReference>
<name>A0ABT0UFZ3_9ACTN</name>
<dbReference type="InterPro" id="IPR036513">
    <property type="entry name" value="STAS_dom_sf"/>
</dbReference>
<accession>A0ABT0UFZ3</accession>
<dbReference type="PANTHER" id="PTHR33495:SF2">
    <property type="entry name" value="ANTI-SIGMA FACTOR ANTAGONIST TM_1081-RELATED"/>
    <property type="match status" value="1"/>
</dbReference>
<dbReference type="SUPFAM" id="SSF52091">
    <property type="entry name" value="SpoIIaa-like"/>
    <property type="match status" value="1"/>
</dbReference>
<dbReference type="EMBL" id="JAMQAW010000002">
    <property type="protein sequence ID" value="MCM2387181.1"/>
    <property type="molecule type" value="Genomic_DNA"/>
</dbReference>
<evidence type="ECO:0000259" key="1">
    <source>
        <dbReference type="PROSITE" id="PS50801"/>
    </source>
</evidence>
<dbReference type="RefSeq" id="WP_250917532.1">
    <property type="nucleotide sequence ID" value="NZ_JAMQAW010000002.1"/>
</dbReference>
<gene>
    <name evidence="2" type="ORF">NBG84_02435</name>
</gene>
<dbReference type="Proteomes" id="UP001431429">
    <property type="component" value="Unassembled WGS sequence"/>
</dbReference>
<evidence type="ECO:0000313" key="2">
    <source>
        <dbReference type="EMBL" id="MCM2387181.1"/>
    </source>
</evidence>
<dbReference type="InterPro" id="IPR058548">
    <property type="entry name" value="MlaB-like_STAS"/>
</dbReference>
<dbReference type="PROSITE" id="PS50801">
    <property type="entry name" value="STAS"/>
    <property type="match status" value="1"/>
</dbReference>
<sequence>MPVLPGLNLSRHDREHRTTITLAGEIDLTTVSLLGGTVEKCVREGIRTIDIDLTALTFCDVSGLNAFLVARNHTASAGCSLRLHHVPPILNRILDITGTGFLLHSPLPAPVLPPASDALAGMPPGLLAS</sequence>
<dbReference type="Gene3D" id="3.30.750.24">
    <property type="entry name" value="STAS domain"/>
    <property type="match status" value="1"/>
</dbReference>
<reference evidence="2" key="1">
    <citation type="submission" date="2022-06" db="EMBL/GenBank/DDBJ databases">
        <title>Genome public.</title>
        <authorList>
            <person name="Sun Q."/>
        </authorList>
    </citation>
    <scope>NUCLEOTIDE SEQUENCE</scope>
    <source>
        <strain evidence="2">CWNU-1</strain>
    </source>
</reference>
<proteinExistence type="predicted"/>
<comment type="caution">
    <text evidence="2">The sequence shown here is derived from an EMBL/GenBank/DDBJ whole genome shotgun (WGS) entry which is preliminary data.</text>
</comment>
<feature type="domain" description="STAS" evidence="1">
    <location>
        <begin position="7"/>
        <end position="122"/>
    </location>
</feature>
<evidence type="ECO:0000313" key="3">
    <source>
        <dbReference type="Proteomes" id="UP001431429"/>
    </source>
</evidence>
<dbReference type="PANTHER" id="PTHR33495">
    <property type="entry name" value="ANTI-SIGMA FACTOR ANTAGONIST TM_1081-RELATED-RELATED"/>
    <property type="match status" value="1"/>
</dbReference>